<keyword evidence="1" id="KW-0472">Membrane</keyword>
<evidence type="ECO:0000313" key="2">
    <source>
        <dbReference type="EMBL" id="NDV89992.1"/>
    </source>
</evidence>
<dbReference type="Gene3D" id="3.30.530.20">
    <property type="match status" value="1"/>
</dbReference>
<dbReference type="AlphaFoldDB" id="A0A7X5LIH6"/>
<evidence type="ECO:0000256" key="1">
    <source>
        <dbReference type="SAM" id="Phobius"/>
    </source>
</evidence>
<keyword evidence="1" id="KW-1133">Transmembrane helix</keyword>
<protein>
    <submittedName>
        <fullName evidence="2">Polyketide cyclase</fullName>
    </submittedName>
</protein>
<gene>
    <name evidence="2" type="ORF">GTH32_02120</name>
</gene>
<keyword evidence="3" id="KW-1185">Reference proteome</keyword>
<proteinExistence type="predicted"/>
<sequence>MGVLKKLLAGIGVLIALVIIAGFFLPKEFSVERTVVIDAHPKDIYPHIVDLKAWQQWGVWFTRDPDMVISYQGPDRAIGMRSQWQSVSEGSGEMEITQLDHNKQVVYRLYFPEFDMGSTGTLTLTPDQNGTVVSWKDEGGVGNNPIDRYFVLFMDDLIGPDFELGLENLKTVVENQH</sequence>
<keyword evidence="1" id="KW-0812">Transmembrane</keyword>
<dbReference type="RefSeq" id="WP_163083586.1">
    <property type="nucleotide sequence ID" value="NZ_JAAAWN010000002.1"/>
</dbReference>
<name>A0A7X5LIH6_9ALTE</name>
<dbReference type="InterPro" id="IPR019587">
    <property type="entry name" value="Polyketide_cyclase/dehydratase"/>
</dbReference>
<dbReference type="InterPro" id="IPR023393">
    <property type="entry name" value="START-like_dom_sf"/>
</dbReference>
<comment type="caution">
    <text evidence="2">The sequence shown here is derived from an EMBL/GenBank/DDBJ whole genome shotgun (WGS) entry which is preliminary data.</text>
</comment>
<accession>A0A7X5LIH6</accession>
<feature type="transmembrane region" description="Helical" evidence="1">
    <location>
        <begin position="7"/>
        <end position="25"/>
    </location>
</feature>
<organism evidence="2 3">
    <name type="scientific">Alteromonas profundi</name>
    <dbReference type="NCBI Taxonomy" id="2696062"/>
    <lineage>
        <taxon>Bacteria</taxon>
        <taxon>Pseudomonadati</taxon>
        <taxon>Pseudomonadota</taxon>
        <taxon>Gammaproteobacteria</taxon>
        <taxon>Alteromonadales</taxon>
        <taxon>Alteromonadaceae</taxon>
        <taxon>Alteromonas/Salinimonas group</taxon>
        <taxon>Alteromonas</taxon>
    </lineage>
</organism>
<evidence type="ECO:0000313" key="3">
    <source>
        <dbReference type="Proteomes" id="UP000470213"/>
    </source>
</evidence>
<dbReference type="Pfam" id="PF10604">
    <property type="entry name" value="Polyketide_cyc2"/>
    <property type="match status" value="1"/>
</dbReference>
<dbReference type="Proteomes" id="UP000470213">
    <property type="component" value="Unassembled WGS sequence"/>
</dbReference>
<reference evidence="2 3" key="1">
    <citation type="submission" date="2020-01" db="EMBL/GenBank/DDBJ databases">
        <authorList>
            <person name="Chen J."/>
            <person name="Zhu S."/>
            <person name="Yang J."/>
        </authorList>
    </citation>
    <scope>NUCLEOTIDE SEQUENCE [LARGE SCALE GENOMIC DNA]</scope>
    <source>
        <strain evidence="2 3">345S023</strain>
    </source>
</reference>
<dbReference type="SUPFAM" id="SSF55961">
    <property type="entry name" value="Bet v1-like"/>
    <property type="match status" value="1"/>
</dbReference>
<dbReference type="CDD" id="cd07818">
    <property type="entry name" value="SRPBCC_1"/>
    <property type="match status" value="1"/>
</dbReference>
<dbReference type="EMBL" id="JAAAWN010000002">
    <property type="protein sequence ID" value="NDV89992.1"/>
    <property type="molecule type" value="Genomic_DNA"/>
</dbReference>